<keyword evidence="3" id="KW-0804">Transcription</keyword>
<evidence type="ECO:0000259" key="5">
    <source>
        <dbReference type="PROSITE" id="PS51063"/>
    </source>
</evidence>
<dbReference type="Gene3D" id="2.60.120.10">
    <property type="entry name" value="Jelly Rolls"/>
    <property type="match status" value="1"/>
</dbReference>
<dbReference type="InterPro" id="IPR050397">
    <property type="entry name" value="Env_Response_Regulators"/>
</dbReference>
<dbReference type="GO" id="GO:0005829">
    <property type="term" value="C:cytosol"/>
    <property type="evidence" value="ECO:0007669"/>
    <property type="project" value="TreeGrafter"/>
</dbReference>
<dbReference type="Gene3D" id="1.10.10.10">
    <property type="entry name" value="Winged helix-like DNA-binding domain superfamily/Winged helix DNA-binding domain"/>
    <property type="match status" value="1"/>
</dbReference>
<keyword evidence="1" id="KW-0805">Transcription regulation</keyword>
<evidence type="ECO:0000259" key="4">
    <source>
        <dbReference type="PROSITE" id="PS50042"/>
    </source>
</evidence>
<reference evidence="6 7" key="1">
    <citation type="submission" date="2016-06" db="EMBL/GenBank/DDBJ databases">
        <authorList>
            <person name="Kjaerup R.B."/>
            <person name="Dalgaard T.S."/>
            <person name="Juul-Madsen H.R."/>
        </authorList>
    </citation>
    <scope>NUCLEOTIDE SEQUENCE [LARGE SCALE GENOMIC DNA]</scope>
    <source>
        <strain evidence="6 7">DSM 45626</strain>
    </source>
</reference>
<feature type="domain" description="HTH crp-type" evidence="5">
    <location>
        <begin position="197"/>
        <end position="271"/>
    </location>
</feature>
<dbReference type="SMART" id="SM00419">
    <property type="entry name" value="HTH_CRP"/>
    <property type="match status" value="1"/>
</dbReference>
<dbReference type="PROSITE" id="PS50042">
    <property type="entry name" value="CNMP_BINDING_3"/>
    <property type="match status" value="1"/>
</dbReference>
<evidence type="ECO:0000313" key="7">
    <source>
        <dbReference type="Proteomes" id="UP000199375"/>
    </source>
</evidence>
<dbReference type="InterPro" id="IPR018490">
    <property type="entry name" value="cNMP-bd_dom_sf"/>
</dbReference>
<dbReference type="SMART" id="SM00100">
    <property type="entry name" value="cNMP"/>
    <property type="match status" value="1"/>
</dbReference>
<dbReference type="InterPro" id="IPR012318">
    <property type="entry name" value="HTH_CRP"/>
</dbReference>
<gene>
    <name evidence="6" type="ORF">GA0070558_101317</name>
</gene>
<dbReference type="GO" id="GO:0003677">
    <property type="term" value="F:DNA binding"/>
    <property type="evidence" value="ECO:0007669"/>
    <property type="project" value="UniProtKB-KW"/>
</dbReference>
<dbReference type="CDD" id="cd00038">
    <property type="entry name" value="CAP_ED"/>
    <property type="match status" value="1"/>
</dbReference>
<dbReference type="SUPFAM" id="SSF51206">
    <property type="entry name" value="cAMP-binding domain-like"/>
    <property type="match status" value="1"/>
</dbReference>
<keyword evidence="6" id="KW-0418">Kinase</keyword>
<dbReference type="InterPro" id="IPR036390">
    <property type="entry name" value="WH_DNA-bd_sf"/>
</dbReference>
<proteinExistence type="predicted"/>
<keyword evidence="6" id="KW-0808">Transferase</keyword>
<name>A0A1C4U0B5_9ACTN</name>
<evidence type="ECO:0000256" key="2">
    <source>
        <dbReference type="ARBA" id="ARBA00023125"/>
    </source>
</evidence>
<dbReference type="PANTHER" id="PTHR24567:SF74">
    <property type="entry name" value="HTH-TYPE TRANSCRIPTIONAL REGULATOR ARCR"/>
    <property type="match status" value="1"/>
</dbReference>
<dbReference type="Proteomes" id="UP000199375">
    <property type="component" value="Unassembled WGS sequence"/>
</dbReference>
<accession>A0A1C4U0B5</accession>
<dbReference type="InterPro" id="IPR036388">
    <property type="entry name" value="WH-like_DNA-bd_sf"/>
</dbReference>
<evidence type="ECO:0000256" key="1">
    <source>
        <dbReference type="ARBA" id="ARBA00023015"/>
    </source>
</evidence>
<protein>
    <submittedName>
        <fullName evidence="6">cAMP-binding domain of CRP or a regulatory subunit of cAMP-dependent protein kinases</fullName>
    </submittedName>
</protein>
<dbReference type="PANTHER" id="PTHR24567">
    <property type="entry name" value="CRP FAMILY TRANSCRIPTIONAL REGULATORY PROTEIN"/>
    <property type="match status" value="1"/>
</dbReference>
<evidence type="ECO:0000313" key="6">
    <source>
        <dbReference type="EMBL" id="SCE65064.1"/>
    </source>
</evidence>
<dbReference type="InterPro" id="IPR000595">
    <property type="entry name" value="cNMP-bd_dom"/>
</dbReference>
<dbReference type="GO" id="GO:0016301">
    <property type="term" value="F:kinase activity"/>
    <property type="evidence" value="ECO:0007669"/>
    <property type="project" value="UniProtKB-KW"/>
</dbReference>
<dbReference type="Pfam" id="PF00027">
    <property type="entry name" value="cNMP_binding"/>
    <property type="match status" value="1"/>
</dbReference>
<dbReference type="EMBL" id="FMCW01000001">
    <property type="protein sequence ID" value="SCE65064.1"/>
    <property type="molecule type" value="Genomic_DNA"/>
</dbReference>
<dbReference type="SUPFAM" id="SSF46785">
    <property type="entry name" value="Winged helix' DNA-binding domain"/>
    <property type="match status" value="1"/>
</dbReference>
<dbReference type="AlphaFoldDB" id="A0A1C4U0B5"/>
<dbReference type="InterPro" id="IPR014710">
    <property type="entry name" value="RmlC-like_jellyroll"/>
</dbReference>
<dbReference type="GO" id="GO:0003700">
    <property type="term" value="F:DNA-binding transcription factor activity"/>
    <property type="evidence" value="ECO:0007669"/>
    <property type="project" value="TreeGrafter"/>
</dbReference>
<dbReference type="PROSITE" id="PS51063">
    <property type="entry name" value="HTH_CRP_2"/>
    <property type="match status" value="1"/>
</dbReference>
<feature type="domain" description="Cyclic nucleotide-binding" evidence="4">
    <location>
        <begin position="63"/>
        <end position="183"/>
    </location>
</feature>
<organism evidence="6 7">
    <name type="scientific">Micromonospora haikouensis</name>
    <dbReference type="NCBI Taxonomy" id="686309"/>
    <lineage>
        <taxon>Bacteria</taxon>
        <taxon>Bacillati</taxon>
        <taxon>Actinomycetota</taxon>
        <taxon>Actinomycetes</taxon>
        <taxon>Micromonosporales</taxon>
        <taxon>Micromonosporaceae</taxon>
        <taxon>Micromonospora</taxon>
    </lineage>
</organism>
<dbReference type="Pfam" id="PF13545">
    <property type="entry name" value="HTH_Crp_2"/>
    <property type="match status" value="1"/>
</dbReference>
<keyword evidence="2" id="KW-0238">DNA-binding</keyword>
<evidence type="ECO:0000256" key="3">
    <source>
        <dbReference type="ARBA" id="ARBA00023163"/>
    </source>
</evidence>
<sequence>MRVRSTAVTASVRWTPAGRPTTDALRPGHRYRRLAGSAGVDSAREVGVDGANARPREWPPNGFLGRLPEETRQVLLGRGSPVRFEPGERLLTEGATTSHVVLLTGGLVKVTSLAETCEALLAVRTAGDIVGETAALAERPRRMATVTACGVVTGRLLTAEAFRHILTRHPEAARLVTTIVAERLRWANRRRTDFLAYPAEVRLARALIEIATRYGTRARDGGVDIGLSLSQPELATLVGVAPATVHKALRALREAGVLRWKYRQITIADPTALARVAQHAGPTTGDEPAT</sequence>